<protein>
    <submittedName>
        <fullName evidence="3">Uncharacterized protein</fullName>
    </submittedName>
</protein>
<keyword evidence="2" id="KW-0472">Membrane</keyword>
<keyword evidence="1" id="KW-0175">Coiled coil</keyword>
<keyword evidence="2" id="KW-1133">Transmembrane helix</keyword>
<evidence type="ECO:0000313" key="4">
    <source>
        <dbReference type="Proteomes" id="UP000321301"/>
    </source>
</evidence>
<dbReference type="Proteomes" id="UP000321301">
    <property type="component" value="Unassembled WGS sequence"/>
</dbReference>
<keyword evidence="4" id="KW-1185">Reference proteome</keyword>
<reference evidence="3 4" key="1">
    <citation type="submission" date="2019-07" db="EMBL/GenBank/DDBJ databases">
        <title>Whole genome shotgun sequence of Cyclobacterium qasimii NBRC 106168.</title>
        <authorList>
            <person name="Hosoyama A."/>
            <person name="Uohara A."/>
            <person name="Ohji S."/>
            <person name="Ichikawa N."/>
        </authorList>
    </citation>
    <scope>NUCLEOTIDE SEQUENCE [LARGE SCALE GENOMIC DNA]</scope>
    <source>
        <strain evidence="3 4">NBRC 106168</strain>
    </source>
</reference>
<organism evidence="3 4">
    <name type="scientific">Cyclobacterium qasimii</name>
    <dbReference type="NCBI Taxonomy" id="1350429"/>
    <lineage>
        <taxon>Bacteria</taxon>
        <taxon>Pseudomonadati</taxon>
        <taxon>Bacteroidota</taxon>
        <taxon>Cytophagia</taxon>
        <taxon>Cytophagales</taxon>
        <taxon>Cyclobacteriaceae</taxon>
        <taxon>Cyclobacterium</taxon>
    </lineage>
</organism>
<feature type="coiled-coil region" evidence="1">
    <location>
        <begin position="131"/>
        <end position="207"/>
    </location>
</feature>
<evidence type="ECO:0000256" key="1">
    <source>
        <dbReference type="SAM" id="Coils"/>
    </source>
</evidence>
<name>A0A512CE99_9BACT</name>
<accession>A0A512CE99</accession>
<feature type="transmembrane region" description="Helical" evidence="2">
    <location>
        <begin position="23"/>
        <end position="42"/>
    </location>
</feature>
<keyword evidence="2" id="KW-0812">Transmembrane</keyword>
<feature type="transmembrane region" description="Helical" evidence="2">
    <location>
        <begin position="54"/>
        <end position="75"/>
    </location>
</feature>
<comment type="caution">
    <text evidence="3">The sequence shown here is derived from an EMBL/GenBank/DDBJ whole genome shotgun (WGS) entry which is preliminary data.</text>
</comment>
<proteinExistence type="predicted"/>
<evidence type="ECO:0000313" key="3">
    <source>
        <dbReference type="EMBL" id="GEO22535.1"/>
    </source>
</evidence>
<dbReference type="AlphaFoldDB" id="A0A512CE99"/>
<gene>
    <name evidence="3" type="ORF">CQA01_30690</name>
</gene>
<evidence type="ECO:0000256" key="2">
    <source>
        <dbReference type="SAM" id="Phobius"/>
    </source>
</evidence>
<sequence length="292" mass="34058">MESKKEKDTPDELKYKIKNRESIAKIVMGIILFALVAYKLAISNVSFDFSNFDFTDLLSLTLAIFAIALSVAFYFKATDTSNKFYDNTFKFTKDISEILGRIEAGFGERLKHLDEGYSGLRDKFEGGISNSEELDYNKKELEEEKQKLEKEVSEKDQILSNLIKKAKLNEGEKEEVLSSLKSKEDEILNLTKELHFLKREIRHSERARENDLIHRVPPSVRNMIVDMIKMGDFDVPMIIEAPLDYLERKLRFDREHFPRTIYERLLKYGIITEEGKFTIQGLEFVRTVAKRM</sequence>
<dbReference type="EMBL" id="BJYV01000016">
    <property type="protein sequence ID" value="GEO22535.1"/>
    <property type="molecule type" value="Genomic_DNA"/>
</dbReference>
<dbReference type="RefSeq" id="WP_020888778.1">
    <property type="nucleotide sequence ID" value="NZ_BJYV01000016.1"/>
</dbReference>